<reference evidence="3" key="1">
    <citation type="submission" date="2020-09" db="EMBL/GenBank/DDBJ databases">
        <authorList>
            <person name="Kikuchi T."/>
        </authorList>
    </citation>
    <scope>NUCLEOTIDE SEQUENCE</scope>
    <source>
        <strain evidence="3">SH1</strain>
    </source>
</reference>
<accession>A0A811KDW3</accession>
<dbReference type="GO" id="GO:0030125">
    <property type="term" value="C:clathrin vesicle coat"/>
    <property type="evidence" value="ECO:0007669"/>
    <property type="project" value="TreeGrafter"/>
</dbReference>
<feature type="region of interest" description="Disordered" evidence="1">
    <location>
        <begin position="198"/>
        <end position="310"/>
    </location>
</feature>
<dbReference type="PROSITE" id="PS50942">
    <property type="entry name" value="ENTH"/>
    <property type="match status" value="1"/>
</dbReference>
<evidence type="ECO:0000313" key="3">
    <source>
        <dbReference type="EMBL" id="CAD5214005.1"/>
    </source>
</evidence>
<dbReference type="EMBL" id="CAJFDH010000003">
    <property type="protein sequence ID" value="CAD5214005.1"/>
    <property type="molecule type" value="Genomic_DNA"/>
</dbReference>
<feature type="region of interest" description="Disordered" evidence="1">
    <location>
        <begin position="325"/>
        <end position="393"/>
    </location>
</feature>
<dbReference type="EMBL" id="CAJFCW020000003">
    <property type="protein sequence ID" value="CAG9101899.1"/>
    <property type="molecule type" value="Genomic_DNA"/>
</dbReference>
<keyword evidence="4" id="KW-1185">Reference proteome</keyword>
<comment type="caution">
    <text evidence="3">The sequence shown here is derived from an EMBL/GenBank/DDBJ whole genome shotgun (WGS) entry which is preliminary data.</text>
</comment>
<protein>
    <recommendedName>
        <fullName evidence="2">ENTH domain-containing protein</fullName>
    </recommendedName>
</protein>
<dbReference type="InterPro" id="IPR008942">
    <property type="entry name" value="ENTH_VHS"/>
</dbReference>
<feature type="compositionally biased region" description="Gly residues" evidence="1">
    <location>
        <begin position="383"/>
        <end position="393"/>
    </location>
</feature>
<dbReference type="OrthoDB" id="4033880at2759"/>
<evidence type="ECO:0000256" key="1">
    <source>
        <dbReference type="SAM" id="MobiDB-lite"/>
    </source>
</evidence>
<dbReference type="SMART" id="SM00273">
    <property type="entry name" value="ENTH"/>
    <property type="match status" value="1"/>
</dbReference>
<name>A0A811KDW3_9BILA</name>
<dbReference type="InterPro" id="IPR013809">
    <property type="entry name" value="ENTH"/>
</dbReference>
<dbReference type="FunFam" id="1.25.40.90:FF:000006">
    <property type="entry name" value="Clathrin interactor 1"/>
    <property type="match status" value="1"/>
</dbReference>
<organism evidence="3 4">
    <name type="scientific">Bursaphelenchus okinawaensis</name>
    <dbReference type="NCBI Taxonomy" id="465554"/>
    <lineage>
        <taxon>Eukaryota</taxon>
        <taxon>Metazoa</taxon>
        <taxon>Ecdysozoa</taxon>
        <taxon>Nematoda</taxon>
        <taxon>Chromadorea</taxon>
        <taxon>Rhabditida</taxon>
        <taxon>Tylenchina</taxon>
        <taxon>Tylenchomorpha</taxon>
        <taxon>Aphelenchoidea</taxon>
        <taxon>Aphelenchoididae</taxon>
        <taxon>Bursaphelenchus</taxon>
    </lineage>
</organism>
<evidence type="ECO:0000313" key="4">
    <source>
        <dbReference type="Proteomes" id="UP000614601"/>
    </source>
</evidence>
<feature type="compositionally biased region" description="Basic and acidic residues" evidence="1">
    <location>
        <begin position="198"/>
        <end position="217"/>
    </location>
</feature>
<sequence>MKNRTPASLRAANSDSLNGTSSNAQSGETFSMSDLFSGLASFTKQVSSTLNSYEIRKLADKAQGYVLNFTEVELKVREATNEDPWGPTGPQIQEIAQLTHQYDAFPEVMGMIWKRMLQDNKLAWRRVYKSLMLLQGLLKLGNERTIANARDHLFEMRSLEHYKCVDERGRDQGVNIRHRVKQIIELLQDDEMLMEERRKARGENKDKYQGYSKEDMMMRGGMSSSRSDNFDSWDKKSSSGFSRKDKFDDLPEPKSSREVNAFDFDDGRQRNSSPELGIPDHSQMQQHQEDDEFGDFADARGNSNANNAQSSAYNTLGLTRASAPNTDFFGAPVQAPAPSAHNRPKPPSGSSSPVQKEGNLFDLDFGAPAGNGTSANNSNGTNGNSGGLDGLLGGQSGTFGAPAGSGGFGVSSAPVGQSVSNNAGFDIFGSAPVQQQNVGQASAPAQQSQGVDLFGDFSSPVQSPVHQPQGKTIGFGQSNDFDDIFGNMSSAPAVPVAQPQPVAQKTSTAGNGVNTNGNTNTNDAWSFMEKQLDGLTLGAAAQKKAPTMNEMMRR</sequence>
<feature type="compositionally biased region" description="Low complexity" evidence="1">
    <location>
        <begin position="218"/>
        <end position="227"/>
    </location>
</feature>
<dbReference type="GO" id="GO:0005768">
    <property type="term" value="C:endosome"/>
    <property type="evidence" value="ECO:0007669"/>
    <property type="project" value="TreeGrafter"/>
</dbReference>
<feature type="region of interest" description="Disordered" evidence="1">
    <location>
        <begin position="1"/>
        <end position="25"/>
    </location>
</feature>
<dbReference type="PANTHER" id="PTHR12276">
    <property type="entry name" value="EPSIN/ENT-RELATED"/>
    <property type="match status" value="1"/>
</dbReference>
<proteinExistence type="predicted"/>
<gene>
    <name evidence="3" type="ORF">BOKJ2_LOCUS5376</name>
</gene>
<dbReference type="GO" id="GO:0006897">
    <property type="term" value="P:endocytosis"/>
    <property type="evidence" value="ECO:0007669"/>
    <property type="project" value="TreeGrafter"/>
</dbReference>
<evidence type="ECO:0000259" key="2">
    <source>
        <dbReference type="PROSITE" id="PS50942"/>
    </source>
</evidence>
<dbReference type="Proteomes" id="UP000783686">
    <property type="component" value="Unassembled WGS sequence"/>
</dbReference>
<dbReference type="SUPFAM" id="SSF48464">
    <property type="entry name" value="ENTH/VHS domain"/>
    <property type="match status" value="1"/>
</dbReference>
<dbReference type="AlphaFoldDB" id="A0A811KDW3"/>
<feature type="compositionally biased region" description="Basic and acidic residues" evidence="1">
    <location>
        <begin position="228"/>
        <end position="257"/>
    </location>
</feature>
<dbReference type="GO" id="GO:0005543">
    <property type="term" value="F:phospholipid binding"/>
    <property type="evidence" value="ECO:0007669"/>
    <property type="project" value="TreeGrafter"/>
</dbReference>
<feature type="compositionally biased region" description="Polar residues" evidence="1">
    <location>
        <begin position="11"/>
        <end position="25"/>
    </location>
</feature>
<dbReference type="PANTHER" id="PTHR12276:SF45">
    <property type="entry name" value="CLATHRIN INTERACTOR 1"/>
    <property type="match status" value="1"/>
</dbReference>
<feature type="domain" description="ENTH" evidence="2">
    <location>
        <begin position="64"/>
        <end position="197"/>
    </location>
</feature>
<dbReference type="Gene3D" id="1.25.40.90">
    <property type="match status" value="1"/>
</dbReference>
<dbReference type="Pfam" id="PF01417">
    <property type="entry name" value="ENTH"/>
    <property type="match status" value="1"/>
</dbReference>
<feature type="compositionally biased region" description="Low complexity" evidence="1">
    <location>
        <begin position="366"/>
        <end position="382"/>
    </location>
</feature>
<dbReference type="GO" id="GO:0005886">
    <property type="term" value="C:plasma membrane"/>
    <property type="evidence" value="ECO:0007669"/>
    <property type="project" value="TreeGrafter"/>
</dbReference>
<dbReference type="GO" id="GO:0030276">
    <property type="term" value="F:clathrin binding"/>
    <property type="evidence" value="ECO:0007669"/>
    <property type="project" value="TreeGrafter"/>
</dbReference>
<dbReference type="Proteomes" id="UP000614601">
    <property type="component" value="Unassembled WGS sequence"/>
</dbReference>